<feature type="compositionally biased region" description="Low complexity" evidence="1">
    <location>
        <begin position="31"/>
        <end position="41"/>
    </location>
</feature>
<dbReference type="Proteomes" id="UP000198372">
    <property type="component" value="Unassembled WGS sequence"/>
</dbReference>
<dbReference type="GO" id="GO:0042393">
    <property type="term" value="F:histone binding"/>
    <property type="evidence" value="ECO:0007669"/>
    <property type="project" value="InterPro"/>
</dbReference>
<feature type="compositionally biased region" description="Low complexity" evidence="1">
    <location>
        <begin position="535"/>
        <end position="546"/>
    </location>
</feature>
<proteinExistence type="predicted"/>
<dbReference type="OrthoDB" id="10548891at2759"/>
<protein>
    <submittedName>
        <fullName evidence="2">BQ2448_7961 protein</fullName>
    </submittedName>
</protein>
<feature type="compositionally biased region" description="Low complexity" evidence="1">
    <location>
        <begin position="464"/>
        <end position="478"/>
    </location>
</feature>
<name>A0A238FME8_9BASI</name>
<keyword evidence="3" id="KW-1185">Reference proteome</keyword>
<feature type="compositionally biased region" description="Pro residues" evidence="1">
    <location>
        <begin position="603"/>
        <end position="613"/>
    </location>
</feature>
<feature type="compositionally biased region" description="Pro residues" evidence="1">
    <location>
        <begin position="506"/>
        <end position="534"/>
    </location>
</feature>
<feature type="region of interest" description="Disordered" evidence="1">
    <location>
        <begin position="55"/>
        <end position="77"/>
    </location>
</feature>
<dbReference type="EMBL" id="FMSP01000024">
    <property type="protein sequence ID" value="SCV74932.1"/>
    <property type="molecule type" value="Genomic_DNA"/>
</dbReference>
<evidence type="ECO:0000313" key="3">
    <source>
        <dbReference type="Proteomes" id="UP000198372"/>
    </source>
</evidence>
<evidence type="ECO:0000256" key="1">
    <source>
        <dbReference type="SAM" id="MobiDB-lite"/>
    </source>
</evidence>
<reference evidence="3" key="1">
    <citation type="submission" date="2016-09" db="EMBL/GenBank/DDBJ databases">
        <authorList>
            <person name="Jeantristanb JTB J.-T."/>
            <person name="Ricardo R."/>
        </authorList>
    </citation>
    <scope>NUCLEOTIDE SEQUENCE [LARGE SCALE GENOMIC DNA]</scope>
</reference>
<sequence length="973" mass="108370">MTIRPVIIRYADPDETRPPHAVSRRGDGRDATTTGAITAAAPQRRRTLDLDRVRSMSVQPYQPSTSKATTDKGKGKPIKISANSFSDWSLEQVESDLHKQAHKHVIRRMRQTWLDIEHRHTTLTRPRSSENAHAHGTRSSTSHLYNTHIGSSRAIPEEEDDIIDLETMQIVQDRGMLRRIKNGAFALEPRLCGVYQTDLKVKNKVDDQIRAPDPDDDVDEWQSEQETPPEEQEDDDEEDELARMDDLTSQPSYEYLAEKRRRMNERQSLLEFHRAELYAKRCQSDAASSSAFDETCFHGGYLDPEEEWSRMEKSLEASFGGNQVLESVDPGHGMPNDADGEEEEEDEFDAFYEDALPKRIQDQLRRKRRESTMEQILPPLPSPRSRSVSPFKRAPLNKTPATSFANKDRLSSIKRTGATFGRSSTAPPPPATITPGMSLRRLGTGLGQVKLTSSSPLATKPVISRSSSLSGHPSSSMSPQWRRERPRSRLSLSEVVDLSSERDSSSPPPLPTRDPSPEFGRPPTPEFQRPPTPPLSSSSSYAVPRPARIRRQSFSLVIEQRAPTPAPAKPYILGEPPQPRKPTRAVAPSSPTTQPQQHQPRLPLSPSPTPGPSPHRRRRAESSRSGTGEEMANDPQASSASPSKKQKYKPFVNQILDPLPDYNALDDEESEDELGLDQSPLIVNRGSSSKKRASLTMRTSMGPSSRRASSVMVGVGAKTVRRRASSTFDYSTADAVRFGVRNVDDERVMTGLPTPPTSRGAEEAEASRSSMMMMSINKRSSSVAPSFTLPHRDRVPERTQTHQHHRRSYPLPNHPPHRTNFTIPTTHFLPTLPTTRHLTLESSWVPITYLMPEGFKREGTVVLPEEWSEVPVNGGAGNGEDADSDDELMLGPRDGERRTENGAVLPPPSQDDVEVEHATTREVGEVAPTFNTTLSSPLRPFSRSRLSRSGTIILDLPPLPALPEESEDELDCI</sequence>
<evidence type="ECO:0000313" key="2">
    <source>
        <dbReference type="EMBL" id="SCV74932.1"/>
    </source>
</evidence>
<dbReference type="STRING" id="269621.A0A238FME8"/>
<feature type="compositionally biased region" description="Basic and acidic residues" evidence="1">
    <location>
        <begin position="11"/>
        <end position="30"/>
    </location>
</feature>
<feature type="compositionally biased region" description="Acidic residues" evidence="1">
    <location>
        <begin position="214"/>
        <end position="240"/>
    </location>
</feature>
<organism evidence="2 3">
    <name type="scientific">Microbotryum intermedium</name>
    <dbReference type="NCBI Taxonomy" id="269621"/>
    <lineage>
        <taxon>Eukaryota</taxon>
        <taxon>Fungi</taxon>
        <taxon>Dikarya</taxon>
        <taxon>Basidiomycota</taxon>
        <taxon>Pucciniomycotina</taxon>
        <taxon>Microbotryomycetes</taxon>
        <taxon>Microbotryales</taxon>
        <taxon>Microbotryaceae</taxon>
        <taxon>Microbotryum</taxon>
    </lineage>
</organism>
<dbReference type="GO" id="GO:0005634">
    <property type="term" value="C:nucleus"/>
    <property type="evidence" value="ECO:0007669"/>
    <property type="project" value="InterPro"/>
</dbReference>
<feature type="region of interest" description="Disordered" evidence="1">
    <location>
        <begin position="123"/>
        <end position="144"/>
    </location>
</feature>
<feature type="compositionally biased region" description="Polar residues" evidence="1">
    <location>
        <begin position="696"/>
        <end position="708"/>
    </location>
</feature>
<feature type="compositionally biased region" description="Acidic residues" evidence="1">
    <location>
        <begin position="664"/>
        <end position="675"/>
    </location>
</feature>
<feature type="compositionally biased region" description="Basic and acidic residues" evidence="1">
    <location>
        <begin position="915"/>
        <end position="924"/>
    </location>
</feature>
<feature type="region of interest" description="Disordered" evidence="1">
    <location>
        <begin position="323"/>
        <end position="646"/>
    </location>
</feature>
<feature type="compositionally biased region" description="Low complexity" evidence="1">
    <location>
        <begin position="489"/>
        <end position="498"/>
    </location>
</feature>
<feature type="compositionally biased region" description="Low complexity" evidence="1">
    <location>
        <begin position="588"/>
        <end position="602"/>
    </location>
</feature>
<feature type="region of interest" description="Disordered" evidence="1">
    <location>
        <begin position="871"/>
        <end position="942"/>
    </location>
</feature>
<gene>
    <name evidence="2" type="ORF">BQ2448_7961</name>
</gene>
<dbReference type="InterPro" id="IPR018465">
    <property type="entry name" value="Scm3/HJURP"/>
</dbReference>
<dbReference type="AlphaFoldDB" id="A0A238FME8"/>
<feature type="region of interest" description="Disordered" evidence="1">
    <location>
        <begin position="797"/>
        <end position="816"/>
    </location>
</feature>
<feature type="region of interest" description="Disordered" evidence="1">
    <location>
        <begin position="205"/>
        <end position="252"/>
    </location>
</feature>
<feature type="compositionally biased region" description="Polar residues" evidence="1">
    <location>
        <begin position="134"/>
        <end position="144"/>
    </location>
</feature>
<feature type="compositionally biased region" description="Acidic residues" evidence="1">
    <location>
        <begin position="338"/>
        <end position="352"/>
    </location>
</feature>
<feature type="compositionally biased region" description="Basic and acidic residues" evidence="1">
    <location>
        <begin position="355"/>
        <end position="364"/>
    </location>
</feature>
<feature type="compositionally biased region" description="Polar residues" evidence="1">
    <location>
        <begin position="56"/>
        <end position="68"/>
    </location>
</feature>
<feature type="region of interest" description="Disordered" evidence="1">
    <location>
        <begin position="659"/>
        <end position="713"/>
    </location>
</feature>
<accession>A0A238FME8</accession>
<feature type="region of interest" description="Disordered" evidence="1">
    <location>
        <begin position="1"/>
        <end position="41"/>
    </location>
</feature>
<dbReference type="Pfam" id="PF10384">
    <property type="entry name" value="Scm3"/>
    <property type="match status" value="1"/>
</dbReference>